<dbReference type="OrthoDB" id="540004at2759"/>
<proteinExistence type="predicted"/>
<evidence type="ECO:0000313" key="1">
    <source>
        <dbReference type="EMBL" id="KLO10193.1"/>
    </source>
</evidence>
<evidence type="ECO:0000313" key="2">
    <source>
        <dbReference type="Proteomes" id="UP000053477"/>
    </source>
</evidence>
<dbReference type="Proteomes" id="UP000053477">
    <property type="component" value="Unassembled WGS sequence"/>
</dbReference>
<dbReference type="PANTHER" id="PTHR45036">
    <property type="entry name" value="METHYLTRANSFERASE LIKE 7B"/>
    <property type="match status" value="1"/>
</dbReference>
<accession>A0A0H2RL75</accession>
<dbReference type="Pfam" id="PF13489">
    <property type="entry name" value="Methyltransf_23"/>
    <property type="match status" value="1"/>
</dbReference>
<dbReference type="InterPro" id="IPR052356">
    <property type="entry name" value="Thiol_S-MT"/>
</dbReference>
<dbReference type="InterPro" id="IPR029063">
    <property type="entry name" value="SAM-dependent_MTases_sf"/>
</dbReference>
<evidence type="ECO:0008006" key="3">
    <source>
        <dbReference type="Google" id="ProtNLM"/>
    </source>
</evidence>
<dbReference type="STRING" id="27342.A0A0H2RL75"/>
<dbReference type="InParanoid" id="A0A0H2RL75"/>
<protein>
    <recommendedName>
        <fullName evidence="3">S-adenosyl-L-methionine-dependent methyltransferase</fullName>
    </recommendedName>
</protein>
<name>A0A0H2RL75_9AGAM</name>
<reference evidence="1 2" key="1">
    <citation type="submission" date="2015-04" db="EMBL/GenBank/DDBJ databases">
        <title>Complete genome sequence of Schizopora paradoxa KUC8140, a cosmopolitan wood degrader in East Asia.</title>
        <authorList>
            <consortium name="DOE Joint Genome Institute"/>
            <person name="Min B."/>
            <person name="Park H."/>
            <person name="Jang Y."/>
            <person name="Kim J.-J."/>
            <person name="Kim K.H."/>
            <person name="Pangilinan J."/>
            <person name="Lipzen A."/>
            <person name="Riley R."/>
            <person name="Grigoriev I.V."/>
            <person name="Spatafora J.W."/>
            <person name="Choi I.-G."/>
        </authorList>
    </citation>
    <scope>NUCLEOTIDE SEQUENCE [LARGE SCALE GENOMIC DNA]</scope>
    <source>
        <strain evidence="1 2">KUC8140</strain>
    </source>
</reference>
<sequence length="271" mass="30226">MRLYMLYGFLLDLQRSMGIALLPTLKAVFRDPSLVLKPLEVRRLYMAHVWAVYGDGIDESSRAQKEKVVCANARGVVLDMGAGYGHLVHYLEKERVTAYVALEPNKLMYETLRKTARAAGFVEEEGTFLLIGLPAEDIIGIKTALADWAKTAAQTNTAKVQVDTIVSILTLCSVPCPLRTLRALVRDVLAPGGSFLFYEHVRNPREDVRWWQDVVAPVWKHAFDGCVIGLDGVGGWASMETWGNEGEDEESLFWHQSGRCVKKAVVNGIHH</sequence>
<dbReference type="EMBL" id="KQ086033">
    <property type="protein sequence ID" value="KLO10193.1"/>
    <property type="molecule type" value="Genomic_DNA"/>
</dbReference>
<dbReference type="AlphaFoldDB" id="A0A0H2RL75"/>
<dbReference type="PANTHER" id="PTHR45036:SF1">
    <property type="entry name" value="METHYLTRANSFERASE LIKE 7A"/>
    <property type="match status" value="1"/>
</dbReference>
<organism evidence="1 2">
    <name type="scientific">Schizopora paradoxa</name>
    <dbReference type="NCBI Taxonomy" id="27342"/>
    <lineage>
        <taxon>Eukaryota</taxon>
        <taxon>Fungi</taxon>
        <taxon>Dikarya</taxon>
        <taxon>Basidiomycota</taxon>
        <taxon>Agaricomycotina</taxon>
        <taxon>Agaricomycetes</taxon>
        <taxon>Hymenochaetales</taxon>
        <taxon>Schizoporaceae</taxon>
        <taxon>Schizopora</taxon>
    </lineage>
</organism>
<keyword evidence="2" id="KW-1185">Reference proteome</keyword>
<dbReference type="CDD" id="cd02440">
    <property type="entry name" value="AdoMet_MTases"/>
    <property type="match status" value="1"/>
</dbReference>
<dbReference type="Gene3D" id="3.40.50.150">
    <property type="entry name" value="Vaccinia Virus protein VP39"/>
    <property type="match status" value="1"/>
</dbReference>
<dbReference type="SUPFAM" id="SSF53335">
    <property type="entry name" value="S-adenosyl-L-methionine-dependent methyltransferases"/>
    <property type="match status" value="1"/>
</dbReference>
<gene>
    <name evidence="1" type="ORF">SCHPADRAFT_878376</name>
</gene>